<accession>A0ACD5X6G9</accession>
<dbReference type="Proteomes" id="UP001732700">
    <property type="component" value="Chromosome 4D"/>
</dbReference>
<dbReference type="EnsemblPlants" id="AVESA.00010b.r2.4DG0741580.1">
    <property type="protein sequence ID" value="AVESA.00010b.r2.4DG0741580.1.CDS.1"/>
    <property type="gene ID" value="AVESA.00010b.r2.4DG0741580"/>
</dbReference>
<proteinExistence type="predicted"/>
<name>A0ACD5X6G9_AVESA</name>
<organism evidence="1 2">
    <name type="scientific">Avena sativa</name>
    <name type="common">Oat</name>
    <dbReference type="NCBI Taxonomy" id="4498"/>
    <lineage>
        <taxon>Eukaryota</taxon>
        <taxon>Viridiplantae</taxon>
        <taxon>Streptophyta</taxon>
        <taxon>Embryophyta</taxon>
        <taxon>Tracheophyta</taxon>
        <taxon>Spermatophyta</taxon>
        <taxon>Magnoliopsida</taxon>
        <taxon>Liliopsida</taxon>
        <taxon>Poales</taxon>
        <taxon>Poaceae</taxon>
        <taxon>BOP clade</taxon>
        <taxon>Pooideae</taxon>
        <taxon>Poodae</taxon>
        <taxon>Poeae</taxon>
        <taxon>Poeae Chloroplast Group 1 (Aveneae type)</taxon>
        <taxon>Aveninae</taxon>
        <taxon>Avena</taxon>
    </lineage>
</organism>
<keyword evidence="2" id="KW-1185">Reference proteome</keyword>
<protein>
    <submittedName>
        <fullName evidence="1">Uncharacterized protein</fullName>
    </submittedName>
</protein>
<evidence type="ECO:0000313" key="2">
    <source>
        <dbReference type="Proteomes" id="UP001732700"/>
    </source>
</evidence>
<reference evidence="1" key="2">
    <citation type="submission" date="2025-09" db="UniProtKB">
        <authorList>
            <consortium name="EnsemblPlants"/>
        </authorList>
    </citation>
    <scope>IDENTIFICATION</scope>
</reference>
<evidence type="ECO:0000313" key="1">
    <source>
        <dbReference type="EnsemblPlants" id="AVESA.00010b.r2.4DG0741580.1.CDS.1"/>
    </source>
</evidence>
<reference evidence="1" key="1">
    <citation type="submission" date="2021-05" db="EMBL/GenBank/DDBJ databases">
        <authorList>
            <person name="Scholz U."/>
            <person name="Mascher M."/>
            <person name="Fiebig A."/>
        </authorList>
    </citation>
    <scope>NUCLEOTIDE SEQUENCE [LARGE SCALE GENOMIC DNA]</scope>
</reference>
<sequence length="211" mass="22503">MDILSTSGCGRFADLVAATPNASSIFEERIAAGGGGGLTVFCPNDTSVAAFERTFRALSDDDDRLDVLLHHASAARHGRAQLQAFDWVAVRTLAANRTQSITVRDDGDTVWLWPSCQCGAVRVTKTAAVSSAEDPLAVYLVDAVLLPGRVRQKLDDGGDGAAARGGYLGWLHCCVPLWAAVSWVLAVIVGYLIGGWLASCRFQDPAVMHWT</sequence>